<protein>
    <submittedName>
        <fullName evidence="2">GPI anchored protein</fullName>
    </submittedName>
</protein>
<dbReference type="EMBL" id="MVGC01000459">
    <property type="protein sequence ID" value="RJE19036.1"/>
    <property type="molecule type" value="Genomic_DNA"/>
</dbReference>
<reference evidence="3" key="1">
    <citation type="submission" date="2017-02" db="EMBL/GenBank/DDBJ databases">
        <authorList>
            <person name="Tafer H."/>
            <person name="Lopandic K."/>
        </authorList>
    </citation>
    <scope>NUCLEOTIDE SEQUENCE [LARGE SCALE GENOMIC DNA]</scope>
    <source>
        <strain evidence="3">CBS 366.77</strain>
    </source>
</reference>
<keyword evidence="3" id="KW-1185">Reference proteome</keyword>
<feature type="region of interest" description="Disordered" evidence="1">
    <location>
        <begin position="284"/>
        <end position="311"/>
    </location>
</feature>
<feature type="compositionally biased region" description="Basic and acidic residues" evidence="1">
    <location>
        <begin position="105"/>
        <end position="117"/>
    </location>
</feature>
<evidence type="ECO:0000256" key="1">
    <source>
        <dbReference type="SAM" id="MobiDB-lite"/>
    </source>
</evidence>
<organism evidence="2 3">
    <name type="scientific">Aspergillus sclerotialis</name>
    <dbReference type="NCBI Taxonomy" id="2070753"/>
    <lineage>
        <taxon>Eukaryota</taxon>
        <taxon>Fungi</taxon>
        <taxon>Dikarya</taxon>
        <taxon>Ascomycota</taxon>
        <taxon>Pezizomycotina</taxon>
        <taxon>Eurotiomycetes</taxon>
        <taxon>Eurotiomycetidae</taxon>
        <taxon>Eurotiales</taxon>
        <taxon>Aspergillaceae</taxon>
        <taxon>Aspergillus</taxon>
        <taxon>Aspergillus subgen. Polypaecilum</taxon>
    </lineage>
</organism>
<feature type="region of interest" description="Disordered" evidence="1">
    <location>
        <begin position="183"/>
        <end position="247"/>
    </location>
</feature>
<feature type="compositionally biased region" description="Basic and acidic residues" evidence="1">
    <location>
        <begin position="48"/>
        <end position="61"/>
    </location>
</feature>
<comment type="caution">
    <text evidence="2">The sequence shown here is derived from an EMBL/GenBank/DDBJ whole genome shotgun (WGS) entry which is preliminary data.</text>
</comment>
<dbReference type="AlphaFoldDB" id="A0A3A2Z814"/>
<accession>A0A3A2Z814</accession>
<feature type="compositionally biased region" description="Basic and acidic residues" evidence="1">
    <location>
        <begin position="74"/>
        <end position="90"/>
    </location>
</feature>
<feature type="compositionally biased region" description="Basic and acidic residues" evidence="1">
    <location>
        <begin position="203"/>
        <end position="214"/>
    </location>
</feature>
<dbReference type="STRING" id="2070753.A0A3A2Z814"/>
<feature type="region of interest" description="Disordered" evidence="1">
    <location>
        <begin position="335"/>
        <end position="355"/>
    </location>
</feature>
<evidence type="ECO:0000313" key="2">
    <source>
        <dbReference type="EMBL" id="RJE19036.1"/>
    </source>
</evidence>
<name>A0A3A2Z814_9EURO</name>
<proteinExistence type="predicted"/>
<feature type="region of interest" description="Disordered" evidence="1">
    <location>
        <begin position="1"/>
        <end position="144"/>
    </location>
</feature>
<gene>
    <name evidence="2" type="ORF">PHISCL_08634</name>
</gene>
<dbReference type="Proteomes" id="UP000266188">
    <property type="component" value="Unassembled WGS sequence"/>
</dbReference>
<feature type="compositionally biased region" description="Basic and acidic residues" evidence="1">
    <location>
        <begin position="339"/>
        <end position="355"/>
    </location>
</feature>
<feature type="compositionally biased region" description="Basic and acidic residues" evidence="1">
    <location>
        <begin position="1"/>
        <end position="16"/>
    </location>
</feature>
<sequence>MARKMARDDGPTRHPPPESVDGPTGDDEGQSIGIPISGTYSTDFNAAHNDDHHVDVDHHDPYPYPPWFYRRGAKRSDGDDHTHWPEDHVVGADNDGLSSVPVRPAWEKEDDHADFPFKKRAAQPGDAPDSVDGPTGDDEGQEANIPISSTWSTEAHWWHNDDHSVDVHDHPYYPYVKRTDGHDGPDAVAVSGVSSENENNYNNDDHSVDVHDHPYYPYARRAAQPHDGPDSVDGPTGDDEGQEASIPISGTWSNEANWWHNDDHSVDVHDHPYYPYVKRTDGHDGPDAVAVGGVSSENENNYNNDDHSVDVHDHPYYPYVKRTDGHDGPDAVAVSGVSSKDENNYNHDDHSVDVDKHDSPYDFGTEHGPQAVKTMHMVHTVTHTEYRESHGTAQCQQPAAPVTVHVPMACGSSMATPSSPALFHAPSSSMAPVSSMAPLQSSTSVVKMYAPASSSAFVTPSSAVAPKLFAPSSSMATPSSSASVSPSASSSFVPFTGGASHVSSAASVAAVVGGLSALLALVL</sequence>
<evidence type="ECO:0000313" key="3">
    <source>
        <dbReference type="Proteomes" id="UP000266188"/>
    </source>
</evidence>